<name>A0A512RIM5_9BACT</name>
<keyword evidence="3" id="KW-1185">Reference proteome</keyword>
<comment type="caution">
    <text evidence="2">The sequence shown here is derived from an EMBL/GenBank/DDBJ whole genome shotgun (WGS) entry which is preliminary data.</text>
</comment>
<evidence type="ECO:0000256" key="1">
    <source>
        <dbReference type="SAM" id="MobiDB-lite"/>
    </source>
</evidence>
<feature type="compositionally biased region" description="Basic and acidic residues" evidence="1">
    <location>
        <begin position="106"/>
        <end position="129"/>
    </location>
</feature>
<protein>
    <submittedName>
        <fullName evidence="2">Uncharacterized protein</fullName>
    </submittedName>
</protein>
<proteinExistence type="predicted"/>
<dbReference type="EMBL" id="BKAU01000001">
    <property type="protein sequence ID" value="GEP95561.1"/>
    <property type="molecule type" value="Genomic_DNA"/>
</dbReference>
<organism evidence="2 3">
    <name type="scientific">Chitinophaga cymbidii</name>
    <dbReference type="NCBI Taxonomy" id="1096750"/>
    <lineage>
        <taxon>Bacteria</taxon>
        <taxon>Pseudomonadati</taxon>
        <taxon>Bacteroidota</taxon>
        <taxon>Chitinophagia</taxon>
        <taxon>Chitinophagales</taxon>
        <taxon>Chitinophagaceae</taxon>
        <taxon>Chitinophaga</taxon>
    </lineage>
</organism>
<evidence type="ECO:0000313" key="2">
    <source>
        <dbReference type="EMBL" id="GEP95561.1"/>
    </source>
</evidence>
<feature type="region of interest" description="Disordered" evidence="1">
    <location>
        <begin position="87"/>
        <end position="129"/>
    </location>
</feature>
<dbReference type="AlphaFoldDB" id="A0A512RIM5"/>
<evidence type="ECO:0000313" key="3">
    <source>
        <dbReference type="Proteomes" id="UP000321436"/>
    </source>
</evidence>
<dbReference type="Proteomes" id="UP000321436">
    <property type="component" value="Unassembled WGS sequence"/>
</dbReference>
<feature type="compositionally biased region" description="Acidic residues" evidence="1">
    <location>
        <begin position="93"/>
        <end position="105"/>
    </location>
</feature>
<accession>A0A512RIM5</accession>
<gene>
    <name evidence="2" type="ORF">CCY01nite_18210</name>
</gene>
<reference evidence="2 3" key="1">
    <citation type="submission" date="2019-07" db="EMBL/GenBank/DDBJ databases">
        <title>Whole genome shotgun sequence of Chitinophaga cymbidii NBRC 109752.</title>
        <authorList>
            <person name="Hosoyama A."/>
            <person name="Uohara A."/>
            <person name="Ohji S."/>
            <person name="Ichikawa N."/>
        </authorList>
    </citation>
    <scope>NUCLEOTIDE SEQUENCE [LARGE SCALE GENOMIC DNA]</scope>
    <source>
        <strain evidence="2 3">NBRC 109752</strain>
    </source>
</reference>
<sequence length="129" mass="14834">MHTYNINFEFEGVIQSAHISSDNGHFTISLTGTLADLFRTKPFEISFIGGHIRIPDEFSEYNSQEGNKKALKICDILISKLNYSDTESYDYSNDSDEVSFEEDQDNNCHEHDRDENPLEALKRKLHGDK</sequence>
<dbReference type="RefSeq" id="WP_146859912.1">
    <property type="nucleotide sequence ID" value="NZ_BKAU01000001.1"/>
</dbReference>